<organism evidence="3 4">
    <name type="scientific">Hyaloscypha hepaticicola</name>
    <dbReference type="NCBI Taxonomy" id="2082293"/>
    <lineage>
        <taxon>Eukaryota</taxon>
        <taxon>Fungi</taxon>
        <taxon>Dikarya</taxon>
        <taxon>Ascomycota</taxon>
        <taxon>Pezizomycotina</taxon>
        <taxon>Leotiomycetes</taxon>
        <taxon>Helotiales</taxon>
        <taxon>Hyaloscyphaceae</taxon>
        <taxon>Hyaloscypha</taxon>
    </lineage>
</organism>
<reference evidence="3 4" key="1">
    <citation type="submission" date="2016-05" db="EMBL/GenBank/DDBJ databases">
        <title>A degradative enzymes factory behind the ericoid mycorrhizal symbiosis.</title>
        <authorList>
            <consortium name="DOE Joint Genome Institute"/>
            <person name="Martino E."/>
            <person name="Morin E."/>
            <person name="Grelet G."/>
            <person name="Kuo A."/>
            <person name="Kohler A."/>
            <person name="Daghino S."/>
            <person name="Barry K."/>
            <person name="Choi C."/>
            <person name="Cichocki N."/>
            <person name="Clum A."/>
            <person name="Copeland A."/>
            <person name="Hainaut M."/>
            <person name="Haridas S."/>
            <person name="Labutti K."/>
            <person name="Lindquist E."/>
            <person name="Lipzen A."/>
            <person name="Khouja H.-R."/>
            <person name="Murat C."/>
            <person name="Ohm R."/>
            <person name="Olson A."/>
            <person name="Spatafora J."/>
            <person name="Veneault-Fourrey C."/>
            <person name="Henrissat B."/>
            <person name="Grigoriev I."/>
            <person name="Martin F."/>
            <person name="Perotto S."/>
        </authorList>
    </citation>
    <scope>NUCLEOTIDE SEQUENCE [LARGE SCALE GENOMIC DNA]</scope>
    <source>
        <strain evidence="3 4">UAMH 7357</strain>
    </source>
</reference>
<sequence>MLPQSRTLCSSLACLVFFQTIQALSFKPNCTLPPTGTNYVSGPNTRRTISILWNCLSIIFLCTWSIQHLNVPAMRPQSRSAFQKMWWAVLDSRTKIKWMIFTVLVPEFIIGKALNDLLAARDILRASNFTGVWDEVHAHMANMRYFIVDFGQYCLDANASNEDKGEIKNDPPLLALSGRQLGFLVPHIIDLPTVHARQLEVLNRGDAIVKVLALVQILYLIIQLITRKVVGLPSTQLEIGALAFSASSIITYIIYWNKPQGIESIQIIQPKCAPSRRRVEQIAISGPRFIWTNYRPEYESEKLYDVVTMPNDGMNYLSRLFPGAQYFGSNDEILAVAVGALLGGTLFGGLHCLAWNFHFPTRGEALTWRACSIITSSIPLLSAVPLGTWMQWHPWGYVPKKPQATRFALTSTLISGFLGPYVLARLFLVFEMFRSLLFLPPEAFVDTWSDSLPHWGQGQDSIQTRR</sequence>
<feature type="signal peptide" evidence="2">
    <location>
        <begin position="1"/>
        <end position="23"/>
    </location>
</feature>
<name>A0A2J6PZA9_9HELO</name>
<feature type="transmembrane region" description="Helical" evidence="1">
    <location>
        <begin position="333"/>
        <end position="354"/>
    </location>
</feature>
<keyword evidence="1" id="KW-0472">Membrane</keyword>
<dbReference type="PANTHER" id="PTHR35043:SF7">
    <property type="entry name" value="TRANSCRIPTION FACTOR DOMAIN-CONTAINING PROTEIN"/>
    <property type="match status" value="1"/>
</dbReference>
<dbReference type="Proteomes" id="UP000235672">
    <property type="component" value="Unassembled WGS sequence"/>
</dbReference>
<keyword evidence="1" id="KW-0812">Transmembrane</keyword>
<evidence type="ECO:0000256" key="2">
    <source>
        <dbReference type="SAM" id="SignalP"/>
    </source>
</evidence>
<feature type="transmembrane region" description="Helical" evidence="1">
    <location>
        <begin position="366"/>
        <end position="387"/>
    </location>
</feature>
<feature type="transmembrane region" description="Helical" evidence="1">
    <location>
        <begin position="207"/>
        <end position="225"/>
    </location>
</feature>
<accession>A0A2J6PZA9</accession>
<feature type="transmembrane region" description="Helical" evidence="1">
    <location>
        <begin position="237"/>
        <end position="255"/>
    </location>
</feature>
<keyword evidence="4" id="KW-1185">Reference proteome</keyword>
<dbReference type="AlphaFoldDB" id="A0A2J6PZA9"/>
<evidence type="ECO:0000313" key="3">
    <source>
        <dbReference type="EMBL" id="PMD19304.1"/>
    </source>
</evidence>
<dbReference type="EMBL" id="KZ613490">
    <property type="protein sequence ID" value="PMD19304.1"/>
    <property type="molecule type" value="Genomic_DNA"/>
</dbReference>
<gene>
    <name evidence="3" type="ORF">NA56DRAFT_750758</name>
</gene>
<dbReference type="STRING" id="1745343.A0A2J6PZA9"/>
<proteinExistence type="predicted"/>
<protein>
    <submittedName>
        <fullName evidence="3">Uncharacterized protein</fullName>
    </submittedName>
</protein>
<keyword evidence="2" id="KW-0732">Signal</keyword>
<evidence type="ECO:0000313" key="4">
    <source>
        <dbReference type="Proteomes" id="UP000235672"/>
    </source>
</evidence>
<feature type="chain" id="PRO_5014324532" evidence="2">
    <location>
        <begin position="24"/>
        <end position="466"/>
    </location>
</feature>
<evidence type="ECO:0000256" key="1">
    <source>
        <dbReference type="SAM" id="Phobius"/>
    </source>
</evidence>
<dbReference type="PANTHER" id="PTHR35043">
    <property type="entry name" value="TRANSCRIPTION FACTOR DOMAIN-CONTAINING PROTEIN"/>
    <property type="match status" value="1"/>
</dbReference>
<feature type="transmembrane region" description="Helical" evidence="1">
    <location>
        <begin position="407"/>
        <end position="428"/>
    </location>
</feature>
<keyword evidence="1" id="KW-1133">Transmembrane helix</keyword>
<dbReference type="OrthoDB" id="3061561at2759"/>